<dbReference type="Proteomes" id="UP000222485">
    <property type="component" value="Genome"/>
</dbReference>
<reference evidence="3" key="1">
    <citation type="journal article" date="2017" name="Curr. Microbiol.">
        <title>Genomic Diversity of Type B3 Bacteriophages of Caulobacter crescentus.</title>
        <authorList>
            <person name="Ash K.T."/>
            <person name="Drake K.M."/>
            <person name="Gibbs W.S."/>
            <person name="Ely B."/>
        </authorList>
    </citation>
    <scope>NUCLEOTIDE SEQUENCE [LARGE SCALE GENOMIC DNA]</scope>
</reference>
<feature type="region of interest" description="Disordered" evidence="1">
    <location>
        <begin position="358"/>
        <end position="378"/>
    </location>
</feature>
<evidence type="ECO:0000256" key="1">
    <source>
        <dbReference type="SAM" id="MobiDB-lite"/>
    </source>
</evidence>
<gene>
    <name evidence="2" type="ORF">Ccr32_gp116</name>
</gene>
<dbReference type="InterPro" id="IPR011604">
    <property type="entry name" value="PDDEXK-like_dom_sf"/>
</dbReference>
<evidence type="ECO:0000313" key="2">
    <source>
        <dbReference type="EMBL" id="ARB15034.1"/>
    </source>
</evidence>
<dbReference type="Gene3D" id="3.90.320.10">
    <property type="match status" value="1"/>
</dbReference>
<dbReference type="EMBL" id="KY555146">
    <property type="protein sequence ID" value="ARB15034.1"/>
    <property type="molecule type" value="Genomic_DNA"/>
</dbReference>
<proteinExistence type="predicted"/>
<organism evidence="2 3">
    <name type="scientific">Caulobacter phage Ccr32</name>
    <dbReference type="NCBI Taxonomy" id="1959738"/>
    <lineage>
        <taxon>Viruses</taxon>
        <taxon>Duplodnaviria</taxon>
        <taxon>Heunggongvirae</taxon>
        <taxon>Uroviricota</taxon>
        <taxon>Caudoviricetes</taxon>
        <taxon>Jeanschmidtviridae</taxon>
        <taxon>Shapirovirus</taxon>
        <taxon>Shapirovirus cbk</taxon>
    </lineage>
</organism>
<protein>
    <submittedName>
        <fullName evidence="2">Uncharacterized protein</fullName>
    </submittedName>
</protein>
<sequence length="378" mass="41805">MAAINFKSGFNEYVEAHQKVWKHDRSKSVGASEAFGCLRKVWFAKHGAPKDPDYEQSWGALQRGDLIENYFVEPGVKWITENLTRDAQLIWGGANQRTLISPEAPLSATPDGLVIYADDDALAEYGIASLGGSRKDVEHPSNCFNLEIKSIDPRVNLKEEKSIHRGQTIVQMGLTRQLSSWRPNYAVIIYIDASFFDDIEVFVVPFDQKVFDVAMQRAHDVFAITDPSEVMAEGKIDSSCTYCPFKVACAQTTKKSTPTSGEANSKTTPAPILEEFERLVTEERCASAAKKAAEVGHKAASEALKQWFHNTGVRVAKSADGKIKASISWIKGRKTLDTSAVREALAENGLNIEDYMREGEGHGRLNISEKGAQKADEE</sequence>
<accession>A0A1V0EDU7</accession>
<name>A0A1V0EDU7_9CAUD</name>
<evidence type="ECO:0000313" key="3">
    <source>
        <dbReference type="Proteomes" id="UP000222485"/>
    </source>
</evidence>